<dbReference type="Gene3D" id="3.40.50.2300">
    <property type="match status" value="1"/>
</dbReference>
<dbReference type="SMART" id="SM00387">
    <property type="entry name" value="HATPase_c"/>
    <property type="match status" value="1"/>
</dbReference>
<gene>
    <name evidence="4" type="ORF">A2008_13960</name>
</gene>
<dbReference type="Pfam" id="PF02518">
    <property type="entry name" value="HATPase_c"/>
    <property type="match status" value="1"/>
</dbReference>
<dbReference type="GO" id="GO:0000160">
    <property type="term" value="P:phosphorelay signal transduction system"/>
    <property type="evidence" value="ECO:0007669"/>
    <property type="project" value="InterPro"/>
</dbReference>
<dbReference type="InterPro" id="IPR001789">
    <property type="entry name" value="Sig_transdc_resp-reg_receiver"/>
</dbReference>
<evidence type="ECO:0000313" key="4">
    <source>
        <dbReference type="EMBL" id="OGM06244.1"/>
    </source>
</evidence>
<dbReference type="InterPro" id="IPR003594">
    <property type="entry name" value="HATPase_dom"/>
</dbReference>
<evidence type="ECO:0000259" key="2">
    <source>
        <dbReference type="PROSITE" id="PS50109"/>
    </source>
</evidence>
<feature type="domain" description="Histidine kinase" evidence="2">
    <location>
        <begin position="271"/>
        <end position="461"/>
    </location>
</feature>
<sequence>MSSQEPKTILLVEDSATLTMITSDTLRGLGYDVVAANTGEKAVEIAAGNEKINLVLMDIELGRGIDGTEAARQILEKRDLPVIFVTSHSEKEFVDRVKTVSRYGYVIKNSGAFVMHSAIEMAFELFETNKKTSISEKLYRSLFENMINGFSYCKMCFENNRPVDFIYLAVNEAFKTGTGLNDVVGKKVSEVIPGIRETDPGLFELYGRVALSGIPEQTEYYLEALKMWFLISVYSPQKEYFVAVFEVITERKLAAEKIKTLLAEKELILKEVHHRIKNNMSAIAGLMSLQASALEDPAAIAALEDARSRVLSMMVLYDKLYCADNFDNLSFGEYLSSLVDEIIENFPNKEIVKVEKNISDFSLDAKRTSNLGLIINELITNIMKYAFTGRQSGIITLSAAAVDNRIKISIQDNGIGMPESIDIDNSIGFGLQLVDMMSKSLNGTIKIERNNGTKFILEFKL</sequence>
<evidence type="ECO:0008006" key="6">
    <source>
        <dbReference type="Google" id="ProtNLM"/>
    </source>
</evidence>
<dbReference type="SMART" id="SM00448">
    <property type="entry name" value="REC"/>
    <property type="match status" value="1"/>
</dbReference>
<dbReference type="Proteomes" id="UP000178735">
    <property type="component" value="Unassembled WGS sequence"/>
</dbReference>
<reference evidence="4 5" key="1">
    <citation type="journal article" date="2016" name="Nat. Commun.">
        <title>Thousands of microbial genomes shed light on interconnected biogeochemical processes in an aquifer system.</title>
        <authorList>
            <person name="Anantharaman K."/>
            <person name="Brown C.T."/>
            <person name="Hug L.A."/>
            <person name="Sharon I."/>
            <person name="Castelle C.J."/>
            <person name="Probst A.J."/>
            <person name="Thomas B.C."/>
            <person name="Singh A."/>
            <person name="Wilkins M.J."/>
            <person name="Karaoz U."/>
            <person name="Brodie E.L."/>
            <person name="Williams K.H."/>
            <person name="Hubbard S.S."/>
            <person name="Banfield J.F."/>
        </authorList>
    </citation>
    <scope>NUCLEOTIDE SEQUENCE [LARGE SCALE GENOMIC DNA]</scope>
</reference>
<accession>A0A1F7WTU1</accession>
<proteinExistence type="predicted"/>
<dbReference type="Pfam" id="PF07568">
    <property type="entry name" value="HisKA_2"/>
    <property type="match status" value="1"/>
</dbReference>
<dbReference type="InterPro" id="IPR011495">
    <property type="entry name" value="Sig_transdc_His_kin_sub2_dim/P"/>
</dbReference>
<evidence type="ECO:0000256" key="1">
    <source>
        <dbReference type="PROSITE-ProRule" id="PRU00169"/>
    </source>
</evidence>
<dbReference type="Pfam" id="PF00072">
    <property type="entry name" value="Response_reg"/>
    <property type="match status" value="1"/>
</dbReference>
<evidence type="ECO:0000259" key="3">
    <source>
        <dbReference type="PROSITE" id="PS50110"/>
    </source>
</evidence>
<keyword evidence="1" id="KW-0597">Phosphoprotein</keyword>
<evidence type="ECO:0000313" key="5">
    <source>
        <dbReference type="Proteomes" id="UP000178735"/>
    </source>
</evidence>
<protein>
    <recommendedName>
        <fullName evidence="6">Response regulatory domain-containing protein</fullName>
    </recommendedName>
</protein>
<dbReference type="PROSITE" id="PS50110">
    <property type="entry name" value="RESPONSE_REGULATORY"/>
    <property type="match status" value="1"/>
</dbReference>
<dbReference type="InterPro" id="IPR011006">
    <property type="entry name" value="CheY-like_superfamily"/>
</dbReference>
<dbReference type="EMBL" id="MGFH01000073">
    <property type="protein sequence ID" value="OGM06244.1"/>
    <property type="molecule type" value="Genomic_DNA"/>
</dbReference>
<dbReference type="Gene3D" id="3.30.565.10">
    <property type="entry name" value="Histidine kinase-like ATPase, C-terminal domain"/>
    <property type="match status" value="1"/>
</dbReference>
<dbReference type="InterPro" id="IPR005467">
    <property type="entry name" value="His_kinase_dom"/>
</dbReference>
<dbReference type="AlphaFoldDB" id="A0A1F7WTU1"/>
<dbReference type="SUPFAM" id="SSF52172">
    <property type="entry name" value="CheY-like"/>
    <property type="match status" value="1"/>
</dbReference>
<dbReference type="SUPFAM" id="SSF55874">
    <property type="entry name" value="ATPase domain of HSP90 chaperone/DNA topoisomerase II/histidine kinase"/>
    <property type="match status" value="1"/>
</dbReference>
<comment type="caution">
    <text evidence="4">The sequence shown here is derived from an EMBL/GenBank/DDBJ whole genome shotgun (WGS) entry which is preliminary data.</text>
</comment>
<dbReference type="PANTHER" id="PTHR43065:SF23">
    <property type="entry name" value="SENSOR HISTIDINE KINASE PDTAS"/>
    <property type="match status" value="1"/>
</dbReference>
<dbReference type="STRING" id="1817813.A2008_13960"/>
<feature type="domain" description="Response regulatory" evidence="3">
    <location>
        <begin position="8"/>
        <end position="123"/>
    </location>
</feature>
<organism evidence="4 5">
    <name type="scientific">Candidatus Wallbacteria bacterium GWC2_49_35</name>
    <dbReference type="NCBI Taxonomy" id="1817813"/>
    <lineage>
        <taxon>Bacteria</taxon>
        <taxon>Candidatus Walliibacteriota</taxon>
    </lineage>
</organism>
<dbReference type="PROSITE" id="PS50109">
    <property type="entry name" value="HIS_KIN"/>
    <property type="match status" value="1"/>
</dbReference>
<feature type="modified residue" description="4-aspartylphosphate" evidence="1">
    <location>
        <position position="58"/>
    </location>
</feature>
<dbReference type="InterPro" id="IPR036890">
    <property type="entry name" value="HATPase_C_sf"/>
</dbReference>
<dbReference type="Gene3D" id="3.30.450.20">
    <property type="entry name" value="PAS domain"/>
    <property type="match status" value="1"/>
</dbReference>
<name>A0A1F7WTU1_9BACT</name>
<dbReference type="PANTHER" id="PTHR43065">
    <property type="entry name" value="SENSOR HISTIDINE KINASE"/>
    <property type="match status" value="1"/>
</dbReference>